<comment type="caution">
    <text evidence="2">The sequence shown here is derived from an EMBL/GenBank/DDBJ whole genome shotgun (WGS) entry which is preliminary data.</text>
</comment>
<reference evidence="2" key="2">
    <citation type="submission" date="2021-02" db="EMBL/GenBank/DDBJ databases">
        <authorList>
            <person name="Kimball J.A."/>
            <person name="Haas M.W."/>
            <person name="Macchietto M."/>
            <person name="Kono T."/>
            <person name="Duquette J."/>
            <person name="Shao M."/>
        </authorList>
    </citation>
    <scope>NUCLEOTIDE SEQUENCE</scope>
    <source>
        <tissue evidence="2">Fresh leaf tissue</tissue>
    </source>
</reference>
<dbReference type="InterPro" id="IPR050242">
    <property type="entry name" value="JAMM_MPN+_peptidase_M67A"/>
</dbReference>
<proteinExistence type="predicted"/>
<evidence type="ECO:0000313" key="2">
    <source>
        <dbReference type="EMBL" id="KAG8081400.1"/>
    </source>
</evidence>
<sequence length="255" mass="28850">MGVLLGKEVDAFTVRVVDAFPLPGCPLWSLDRAYIDSMLLMLHQTNRVEGVVGWYRSHPGFNCCPSDRDVVFHRCFEELNPRAILVIVDPIKSVKGNFVINAFQPVTCAPETTSNIGSMQRKLYCLPVIEKPFFQTIAPGLHLMFYLILISHRKNDLEVNILKSMNRTEMLNDVLIKYQKQVQGESDVPENPPDAEKHLAMVENLMLSNIRSIFGMMLALSFLPGDESSIYSYPSLFGCCSREVRRSSFKTGIEI</sequence>
<dbReference type="EMBL" id="JAAALK010000282">
    <property type="protein sequence ID" value="KAG8081400.1"/>
    <property type="molecule type" value="Genomic_DNA"/>
</dbReference>
<evidence type="ECO:0000313" key="3">
    <source>
        <dbReference type="Proteomes" id="UP000729402"/>
    </source>
</evidence>
<evidence type="ECO:0000259" key="1">
    <source>
        <dbReference type="PROSITE" id="PS50249"/>
    </source>
</evidence>
<accession>A0A8J5TE62</accession>
<reference evidence="2" key="1">
    <citation type="journal article" date="2021" name="bioRxiv">
        <title>Whole Genome Assembly and Annotation of Northern Wild Rice, Zizania palustris L., Supports a Whole Genome Duplication in the Zizania Genus.</title>
        <authorList>
            <person name="Haas M."/>
            <person name="Kono T."/>
            <person name="Macchietto M."/>
            <person name="Millas R."/>
            <person name="McGilp L."/>
            <person name="Shao M."/>
            <person name="Duquette J."/>
            <person name="Hirsch C.N."/>
            <person name="Kimball J."/>
        </authorList>
    </citation>
    <scope>NUCLEOTIDE SEQUENCE</scope>
    <source>
        <tissue evidence="2">Fresh leaf tissue</tissue>
    </source>
</reference>
<dbReference type="OrthoDB" id="10390344at2759"/>
<dbReference type="PANTHER" id="PTHR10410">
    <property type="entry name" value="EUKARYOTIC TRANSLATION INITIATION FACTOR 3 -RELATED"/>
    <property type="match status" value="1"/>
</dbReference>
<organism evidence="2 3">
    <name type="scientific">Zizania palustris</name>
    <name type="common">Northern wild rice</name>
    <dbReference type="NCBI Taxonomy" id="103762"/>
    <lineage>
        <taxon>Eukaryota</taxon>
        <taxon>Viridiplantae</taxon>
        <taxon>Streptophyta</taxon>
        <taxon>Embryophyta</taxon>
        <taxon>Tracheophyta</taxon>
        <taxon>Spermatophyta</taxon>
        <taxon>Magnoliopsida</taxon>
        <taxon>Liliopsida</taxon>
        <taxon>Poales</taxon>
        <taxon>Poaceae</taxon>
        <taxon>BOP clade</taxon>
        <taxon>Oryzoideae</taxon>
        <taxon>Oryzeae</taxon>
        <taxon>Zizaniinae</taxon>
        <taxon>Zizania</taxon>
    </lineage>
</organism>
<dbReference type="InterPro" id="IPR000555">
    <property type="entry name" value="JAMM/MPN+_dom"/>
</dbReference>
<gene>
    <name evidence="2" type="ORF">GUJ93_ZPchr0007g6061</name>
</gene>
<protein>
    <recommendedName>
        <fullName evidence="1">MPN domain-containing protein</fullName>
    </recommendedName>
</protein>
<dbReference type="Proteomes" id="UP000729402">
    <property type="component" value="Unassembled WGS sequence"/>
</dbReference>
<dbReference type="PROSITE" id="PS50249">
    <property type="entry name" value="MPN"/>
    <property type="match status" value="1"/>
</dbReference>
<keyword evidence="3" id="KW-1185">Reference proteome</keyword>
<dbReference type="InterPro" id="IPR037518">
    <property type="entry name" value="MPN"/>
</dbReference>
<feature type="domain" description="MPN" evidence="1">
    <location>
        <begin position="1"/>
        <end position="109"/>
    </location>
</feature>
<dbReference type="SMART" id="SM00232">
    <property type="entry name" value="JAB_MPN"/>
    <property type="match status" value="1"/>
</dbReference>
<name>A0A8J5TE62_ZIZPA</name>
<dbReference type="GO" id="GO:0008237">
    <property type="term" value="F:metallopeptidase activity"/>
    <property type="evidence" value="ECO:0007669"/>
    <property type="project" value="InterPro"/>
</dbReference>
<dbReference type="AlphaFoldDB" id="A0A8J5TE62"/>
<dbReference type="Pfam" id="PF01398">
    <property type="entry name" value="JAB"/>
    <property type="match status" value="1"/>
</dbReference>